<evidence type="ECO:0000313" key="1">
    <source>
        <dbReference type="EMBL" id="KGN80585.1"/>
    </source>
</evidence>
<gene>
    <name evidence="1" type="ORF">HQ35_05140</name>
</gene>
<dbReference type="AlphaFoldDB" id="A0A0A2ESS9"/>
<comment type="caution">
    <text evidence="1">The sequence shown here is derived from an EMBL/GenBank/DDBJ whole genome shotgun (WGS) entry which is preliminary data.</text>
</comment>
<evidence type="ECO:0000313" key="2">
    <source>
        <dbReference type="Proteomes" id="UP000030125"/>
    </source>
</evidence>
<name>A0A0A2ESS9_PORCN</name>
<protein>
    <submittedName>
        <fullName evidence="1">Uncharacterized protein</fullName>
    </submittedName>
</protein>
<dbReference type="RefSeq" id="WP_036851573.1">
    <property type="nucleotide sequence ID" value="NZ_JQJD01000037.1"/>
</dbReference>
<dbReference type="EMBL" id="JQJD01000037">
    <property type="protein sequence ID" value="KGN80585.1"/>
    <property type="molecule type" value="Genomic_DNA"/>
</dbReference>
<organism evidence="1 2">
    <name type="scientific">Porphyromonas cangingivalis</name>
    <dbReference type="NCBI Taxonomy" id="36874"/>
    <lineage>
        <taxon>Bacteria</taxon>
        <taxon>Pseudomonadati</taxon>
        <taxon>Bacteroidota</taxon>
        <taxon>Bacteroidia</taxon>
        <taxon>Bacteroidales</taxon>
        <taxon>Porphyromonadaceae</taxon>
        <taxon>Porphyromonas</taxon>
    </lineage>
</organism>
<proteinExistence type="predicted"/>
<sequence>MPKLFLVMEPDSVVDGIEALEVVDWSIIRHQTRHPAMFFYCDGLEKQKLIDGVIHFWQVMYFEMSDDECDFQAEWHINSIKSPNITDPNPEKMFVFSGDIPYKAVDEEWVKSVKKTNIFDIHCRHVYPEKLYNPSYFYPEVYLICKYEDKYYLFDVVLWHQNWLIFMSPEPFTMD</sequence>
<accession>A0A0A2ESS9</accession>
<keyword evidence="2" id="KW-1185">Reference proteome</keyword>
<dbReference type="Proteomes" id="UP000030125">
    <property type="component" value="Unassembled WGS sequence"/>
</dbReference>
<reference evidence="1 2" key="1">
    <citation type="submission" date="2014-08" db="EMBL/GenBank/DDBJ databases">
        <title>Porphyromonas cangingivalis strain:COT-109_OH1386 Genome sequencing.</title>
        <authorList>
            <person name="Wallis C."/>
            <person name="Deusch O."/>
            <person name="O'Flynn C."/>
            <person name="Davis I."/>
            <person name="Jospin G."/>
            <person name="Darling A.E."/>
            <person name="Coil D.A."/>
            <person name="Alexiev A."/>
            <person name="Horsfall A."/>
            <person name="Kirkwood N."/>
            <person name="Harris S."/>
            <person name="Eisen J.A."/>
        </authorList>
    </citation>
    <scope>NUCLEOTIDE SEQUENCE [LARGE SCALE GENOMIC DNA]</scope>
    <source>
        <strain evidence="2">COT-109 OH1386</strain>
    </source>
</reference>